<dbReference type="AlphaFoldDB" id="A0A918Q6T0"/>
<name>A0A918Q6T0_9ACTN</name>
<dbReference type="RefSeq" id="WP_229859704.1">
    <property type="nucleotide sequence ID" value="NZ_BMVW01000018.1"/>
</dbReference>
<evidence type="ECO:0000313" key="2">
    <source>
        <dbReference type="Proteomes" id="UP000622166"/>
    </source>
</evidence>
<reference evidence="1" key="2">
    <citation type="submission" date="2020-09" db="EMBL/GenBank/DDBJ databases">
        <authorList>
            <person name="Sun Q."/>
            <person name="Ohkuma M."/>
        </authorList>
    </citation>
    <scope>NUCLEOTIDE SEQUENCE</scope>
    <source>
        <strain evidence="1">JCM 4815</strain>
    </source>
</reference>
<accession>A0A918Q6T0</accession>
<proteinExistence type="predicted"/>
<comment type="caution">
    <text evidence="1">The sequence shown here is derived from an EMBL/GenBank/DDBJ whole genome shotgun (WGS) entry which is preliminary data.</text>
</comment>
<sequence>MRRDPPAWFKSAVGTPVTVVQQTTHEENVAEPTTPSDSGIDVTFVPGRYAQALAAQGLLEPIHHDPGACDGLGIEADLIEQNGRDPYA</sequence>
<dbReference type="Proteomes" id="UP000622166">
    <property type="component" value="Unassembled WGS sequence"/>
</dbReference>
<organism evidence="1 2">
    <name type="scientific">Streptomyces poonensis</name>
    <dbReference type="NCBI Taxonomy" id="68255"/>
    <lineage>
        <taxon>Bacteria</taxon>
        <taxon>Bacillati</taxon>
        <taxon>Actinomycetota</taxon>
        <taxon>Actinomycetes</taxon>
        <taxon>Kitasatosporales</taxon>
        <taxon>Streptomycetaceae</taxon>
        <taxon>Streptomyces</taxon>
    </lineage>
</organism>
<dbReference type="EMBL" id="BMVW01000018">
    <property type="protein sequence ID" value="GGZ35262.1"/>
    <property type="molecule type" value="Genomic_DNA"/>
</dbReference>
<reference evidence="1" key="1">
    <citation type="journal article" date="2014" name="Int. J. Syst. Evol. Microbiol.">
        <title>Complete genome sequence of Corynebacterium casei LMG S-19264T (=DSM 44701T), isolated from a smear-ripened cheese.</title>
        <authorList>
            <consortium name="US DOE Joint Genome Institute (JGI-PGF)"/>
            <person name="Walter F."/>
            <person name="Albersmeier A."/>
            <person name="Kalinowski J."/>
            <person name="Ruckert C."/>
        </authorList>
    </citation>
    <scope>NUCLEOTIDE SEQUENCE</scope>
    <source>
        <strain evidence="1">JCM 4815</strain>
    </source>
</reference>
<keyword evidence="2" id="KW-1185">Reference proteome</keyword>
<protein>
    <submittedName>
        <fullName evidence="1">Uncharacterized protein</fullName>
    </submittedName>
</protein>
<evidence type="ECO:0000313" key="1">
    <source>
        <dbReference type="EMBL" id="GGZ35262.1"/>
    </source>
</evidence>
<gene>
    <name evidence="1" type="ORF">GCM10010365_65110</name>
</gene>